<dbReference type="InterPro" id="IPR007410">
    <property type="entry name" value="LpqE-like"/>
</dbReference>
<keyword evidence="1" id="KW-0732">Signal</keyword>
<feature type="signal peptide" evidence="1">
    <location>
        <begin position="1"/>
        <end position="26"/>
    </location>
</feature>
<name>A0A2R4C9F5_9BURK</name>
<dbReference type="RefSeq" id="WP_107141563.1">
    <property type="nucleotide sequence ID" value="NZ_CP028324.1"/>
</dbReference>
<dbReference type="EMBL" id="CP028324">
    <property type="protein sequence ID" value="AVR96215.1"/>
    <property type="molecule type" value="Genomic_DNA"/>
</dbReference>
<dbReference type="KEGG" id="masz:C9I28_11215"/>
<feature type="chain" id="PRO_5015340576" description="Copper chaperone PCu(A)C" evidence="1">
    <location>
        <begin position="27"/>
        <end position="303"/>
    </location>
</feature>
<evidence type="ECO:0000313" key="3">
    <source>
        <dbReference type="Proteomes" id="UP000240505"/>
    </source>
</evidence>
<keyword evidence="3" id="KW-1185">Reference proteome</keyword>
<dbReference type="Proteomes" id="UP000240505">
    <property type="component" value="Chromosome"/>
</dbReference>
<accession>A0A2R4C9F5</accession>
<dbReference type="Gene3D" id="2.60.40.1890">
    <property type="entry name" value="PCu(A)C copper chaperone"/>
    <property type="match status" value="1"/>
</dbReference>
<gene>
    <name evidence="2" type="ORF">C9I28_11215</name>
</gene>
<evidence type="ECO:0000313" key="2">
    <source>
        <dbReference type="EMBL" id="AVR96215.1"/>
    </source>
</evidence>
<dbReference type="PANTHER" id="PTHR36302:SF1">
    <property type="entry name" value="COPPER CHAPERONE PCU(A)C"/>
    <property type="match status" value="1"/>
</dbReference>
<evidence type="ECO:0008006" key="4">
    <source>
        <dbReference type="Google" id="ProtNLM"/>
    </source>
</evidence>
<dbReference type="AlphaFoldDB" id="A0A2R4C9F5"/>
<dbReference type="SUPFAM" id="SSF110087">
    <property type="entry name" value="DR1885-like metal-binding protein"/>
    <property type="match status" value="1"/>
</dbReference>
<dbReference type="InterPro" id="IPR021333">
    <property type="entry name" value="DUF2946"/>
</dbReference>
<proteinExistence type="predicted"/>
<sequence>MKPRARRLLSIWIACCAILLNALAPAVSHALALADGRPGWEICRNDGTRLTGHGTLDQATFLALTDRDRPAQAPADDAVPMTDCGYCLAHAGALGLPPAPLLALPFAAMPAERPFLFYHAPVRWRPGWPRIRAGRPLTPDLCSRSFHTFSESSMKQSIKLIAAALAAVAIPAIAQVSVTDAWARATVPAAKSSGAFMRLQSKQDARLVGVRSPVAEVAELHRMSMENNRMMMAPVASIELPAGKPVELASGGHHVMLMGLKRQLKEGESIPVTLVIEAKDSKRTDVEVQVPVRPLTYSPHAAH</sequence>
<dbReference type="Pfam" id="PF11162">
    <property type="entry name" value="DUF2946"/>
    <property type="match status" value="1"/>
</dbReference>
<protein>
    <recommendedName>
        <fullName evidence="4">Copper chaperone PCu(A)C</fullName>
    </recommendedName>
</protein>
<reference evidence="2 3" key="1">
    <citation type="submission" date="2018-03" db="EMBL/GenBank/DDBJ databases">
        <title>Massilia armeniaca sp. nov., isolated from desert soil.</title>
        <authorList>
            <person name="Huang H."/>
            <person name="Ren M."/>
        </authorList>
    </citation>
    <scope>NUCLEOTIDE SEQUENCE [LARGE SCALE GENOMIC DNA]</scope>
    <source>
        <strain evidence="2 3">ZMN-3</strain>
    </source>
</reference>
<dbReference type="Pfam" id="PF04314">
    <property type="entry name" value="PCuAC"/>
    <property type="match status" value="1"/>
</dbReference>
<dbReference type="InterPro" id="IPR058248">
    <property type="entry name" value="Lxx211020-like"/>
</dbReference>
<dbReference type="PANTHER" id="PTHR36302">
    <property type="entry name" value="BLR7088 PROTEIN"/>
    <property type="match status" value="1"/>
</dbReference>
<dbReference type="InterPro" id="IPR036182">
    <property type="entry name" value="PCuAC_sf"/>
</dbReference>
<dbReference type="OrthoDB" id="9796962at2"/>
<organism evidence="2 3">
    <name type="scientific">Pseudoduganella armeniaca</name>
    <dbReference type="NCBI Taxonomy" id="2072590"/>
    <lineage>
        <taxon>Bacteria</taxon>
        <taxon>Pseudomonadati</taxon>
        <taxon>Pseudomonadota</taxon>
        <taxon>Betaproteobacteria</taxon>
        <taxon>Burkholderiales</taxon>
        <taxon>Oxalobacteraceae</taxon>
        <taxon>Telluria group</taxon>
        <taxon>Pseudoduganella</taxon>
    </lineage>
</organism>
<evidence type="ECO:0000256" key="1">
    <source>
        <dbReference type="SAM" id="SignalP"/>
    </source>
</evidence>